<accession>A0A2S2DUG7</accession>
<dbReference type="Proteomes" id="UP000245468">
    <property type="component" value="Chromosome"/>
</dbReference>
<evidence type="ECO:0000256" key="1">
    <source>
        <dbReference type="SAM" id="Coils"/>
    </source>
</evidence>
<feature type="region of interest" description="Disordered" evidence="2">
    <location>
        <begin position="572"/>
        <end position="591"/>
    </location>
</feature>
<name>A0A2S2DUG7_9BACT</name>
<dbReference type="InterPro" id="IPR007139">
    <property type="entry name" value="DUF349"/>
</dbReference>
<evidence type="ECO:0000313" key="3">
    <source>
        <dbReference type="EMBL" id="AWL08959.1"/>
    </source>
</evidence>
<feature type="coiled-coil region" evidence="1">
    <location>
        <begin position="593"/>
        <end position="640"/>
    </location>
</feature>
<keyword evidence="4" id="KW-1185">Reference proteome</keyword>
<keyword evidence="1" id="KW-0175">Coiled coil</keyword>
<gene>
    <name evidence="3" type="ORF">HME7025_01096</name>
</gene>
<evidence type="ECO:0008006" key="5">
    <source>
        <dbReference type="Google" id="ProtNLM"/>
    </source>
</evidence>
<protein>
    <recommendedName>
        <fullName evidence="5">DUF349 domain-containing protein</fullName>
    </recommendedName>
</protein>
<feature type="compositionally biased region" description="Basic and acidic residues" evidence="2">
    <location>
        <begin position="579"/>
        <end position="591"/>
    </location>
</feature>
<feature type="region of interest" description="Disordered" evidence="2">
    <location>
        <begin position="1"/>
        <end position="37"/>
    </location>
</feature>
<evidence type="ECO:0000256" key="2">
    <source>
        <dbReference type="SAM" id="MobiDB-lite"/>
    </source>
</evidence>
<sequence>MSMMTEETPKAEEISAEAITPTPVAPLEETEKVTESSAEIELSSPIEAMLSTDDKTVEYPLLEDGHSKEHLHRFFGKLKDLVQQHAGPAVYKKVDELIKEAKESWDSIKQADRQAALDSFKAANEGSEEGFTYKGDIIAQEIDTAIHTIKKTKQDFFQQLEKVREKALEGKTRLINELRTLVDADDNSDPAHVNASFKAFKKIQDEWKTLGSVQGPMNQTLWQSYHALVDRFYSNRSIFFELLELDRKKNLQAKETIAVKLESLADMVKQNVPLQKLMKDAEELFEEYKHIGPAHRDENEALWQRVKKSLDVLFEQKRLVNDAQKAVYEDNLKIKKELADLMHHHATFQSGSIAEWNQASKAVLALQEQWGKLKGGLPREGGKEVSHQFWSDLKLFFKHKSEFFAKIDAERKANLAAKLLLIEQVEGIVAVGTETQEITQQVIELQKKWKEIGHVPEKQKDQVYTKFKGACDAYFNLKRSKGKGAQDEEFEANLVAKQAILSDLEATLKDPSLLANLKAKKEAWDAIGFVPRKNVKEIQEKFRNTWNAVIDLARTQPKEQLAAWGFELKSLPTETGGGSEERRNHSGDSRKKIQALENDIAVLTNNLEFFAKSKGADKLRAEVEKKIAQAQKELEKLKKD</sequence>
<dbReference type="EMBL" id="CP029346">
    <property type="protein sequence ID" value="AWL08959.1"/>
    <property type="molecule type" value="Genomic_DNA"/>
</dbReference>
<organism evidence="3 4">
    <name type="scientific">Aquirufa nivalisilvae</name>
    <dbReference type="NCBI Taxonomy" id="2516557"/>
    <lineage>
        <taxon>Bacteria</taxon>
        <taxon>Pseudomonadati</taxon>
        <taxon>Bacteroidota</taxon>
        <taxon>Cytophagia</taxon>
        <taxon>Cytophagales</taxon>
        <taxon>Flectobacillaceae</taxon>
        <taxon>Aquirufa</taxon>
    </lineage>
</organism>
<dbReference type="KEGG" id="psez:HME7025_01096"/>
<dbReference type="AlphaFoldDB" id="A0A2S2DUG7"/>
<dbReference type="Pfam" id="PF03993">
    <property type="entry name" value="DUF349"/>
    <property type="match status" value="5"/>
</dbReference>
<proteinExistence type="predicted"/>
<reference evidence="4" key="1">
    <citation type="submission" date="2018-05" db="EMBL/GenBank/DDBJ databases">
        <title>Pseudarcicella sp. HME7025 Genome sequencing and assembly.</title>
        <authorList>
            <person name="Kim H."/>
            <person name="Kang H."/>
            <person name="Joh K."/>
        </authorList>
    </citation>
    <scope>NUCLEOTIDE SEQUENCE [LARGE SCALE GENOMIC DNA]</scope>
    <source>
        <strain evidence="4">HME7025</strain>
    </source>
</reference>
<dbReference type="OrthoDB" id="5422202at2"/>
<evidence type="ECO:0000313" key="4">
    <source>
        <dbReference type="Proteomes" id="UP000245468"/>
    </source>
</evidence>